<dbReference type="InterPro" id="IPR007419">
    <property type="entry name" value="BFD-like_2Fe2S-bd_dom"/>
</dbReference>
<organism evidence="10 11">
    <name type="scientific">Romboutsia hominis</name>
    <dbReference type="NCBI Taxonomy" id="1507512"/>
    <lineage>
        <taxon>Bacteria</taxon>
        <taxon>Bacillati</taxon>
        <taxon>Bacillota</taxon>
        <taxon>Clostridia</taxon>
        <taxon>Peptostreptococcales</taxon>
        <taxon>Peptostreptococcaceae</taxon>
        <taxon>Romboutsia</taxon>
    </lineage>
</organism>
<dbReference type="PANTHER" id="PTHR37424">
    <property type="entry name" value="BACTERIOFERRITIN-ASSOCIATED FERREDOXIN"/>
    <property type="match status" value="1"/>
</dbReference>
<dbReference type="EMBL" id="LN650648">
    <property type="protein sequence ID" value="CEI72151.1"/>
    <property type="molecule type" value="Genomic_DNA"/>
</dbReference>
<evidence type="ECO:0000256" key="1">
    <source>
        <dbReference type="ARBA" id="ARBA00022448"/>
    </source>
</evidence>
<keyword evidence="4" id="KW-0249">Electron transport</keyword>
<dbReference type="Proteomes" id="UP000245695">
    <property type="component" value="Chromosome 1"/>
</dbReference>
<keyword evidence="1" id="KW-0813">Transport</keyword>
<dbReference type="InterPro" id="IPR041854">
    <property type="entry name" value="BFD-like_2Fe2S-bd_dom_sf"/>
</dbReference>
<dbReference type="PANTHER" id="PTHR37424:SF1">
    <property type="entry name" value="BACTERIOFERRITIN-ASSOCIATED FERREDOXIN"/>
    <property type="match status" value="1"/>
</dbReference>
<evidence type="ECO:0000256" key="3">
    <source>
        <dbReference type="ARBA" id="ARBA00022723"/>
    </source>
</evidence>
<keyword evidence="11" id="KW-1185">Reference proteome</keyword>
<evidence type="ECO:0000256" key="4">
    <source>
        <dbReference type="ARBA" id="ARBA00022982"/>
    </source>
</evidence>
<dbReference type="AlphaFoldDB" id="A0A2P2BP78"/>
<accession>A0A2P2BP78</accession>
<dbReference type="KEGG" id="rhom:FRIFI_0604"/>
<dbReference type="InterPro" id="IPR052371">
    <property type="entry name" value="BFD-associated_ferredoxin"/>
</dbReference>
<evidence type="ECO:0000256" key="5">
    <source>
        <dbReference type="ARBA" id="ARBA00023004"/>
    </source>
</evidence>
<comment type="similarity">
    <text evidence="8">Belongs to the Bfd family.</text>
</comment>
<gene>
    <name evidence="10" type="ORF">FRIFI_0604</name>
</gene>
<evidence type="ECO:0000256" key="7">
    <source>
        <dbReference type="ARBA" id="ARBA00039386"/>
    </source>
</evidence>
<sequence>MENKTVCFCKQVKYLDIKKAIEEGAKTVEDIKNATGAATGCGRCVSSIEEILKEK</sequence>
<dbReference type="Pfam" id="PF04324">
    <property type="entry name" value="Fer2_BFD"/>
    <property type="match status" value="1"/>
</dbReference>
<keyword evidence="2" id="KW-0001">2Fe-2S</keyword>
<dbReference type="RefSeq" id="WP_092927076.1">
    <property type="nucleotide sequence ID" value="NZ_FJTZ01000012.1"/>
</dbReference>
<dbReference type="GO" id="GO:0046872">
    <property type="term" value="F:metal ion binding"/>
    <property type="evidence" value="ECO:0007669"/>
    <property type="project" value="UniProtKB-KW"/>
</dbReference>
<feature type="domain" description="BFD-like [2Fe-2S]-binding" evidence="9">
    <location>
        <begin position="5"/>
        <end position="54"/>
    </location>
</feature>
<reference evidence="10 11" key="1">
    <citation type="submission" date="2014-09" db="EMBL/GenBank/DDBJ databases">
        <authorList>
            <person name="Hornung B.V."/>
        </authorList>
    </citation>
    <scope>NUCLEOTIDE SEQUENCE [LARGE SCALE GENOMIC DNA]</scope>
    <source>
        <strain evidence="10 11">FRIFI</strain>
    </source>
</reference>
<evidence type="ECO:0000313" key="11">
    <source>
        <dbReference type="Proteomes" id="UP000245695"/>
    </source>
</evidence>
<dbReference type="GO" id="GO:0051537">
    <property type="term" value="F:2 iron, 2 sulfur cluster binding"/>
    <property type="evidence" value="ECO:0007669"/>
    <property type="project" value="UniProtKB-KW"/>
</dbReference>
<name>A0A2P2BP78_9FIRM</name>
<proteinExistence type="inferred from homology"/>
<keyword evidence="6" id="KW-0411">Iron-sulfur</keyword>
<evidence type="ECO:0000313" key="10">
    <source>
        <dbReference type="EMBL" id="CEI72151.1"/>
    </source>
</evidence>
<keyword evidence="5" id="KW-0408">Iron</keyword>
<protein>
    <recommendedName>
        <fullName evidence="7">Bacterioferritin-associated ferredoxin</fullName>
    </recommendedName>
</protein>
<evidence type="ECO:0000256" key="6">
    <source>
        <dbReference type="ARBA" id="ARBA00023014"/>
    </source>
</evidence>
<evidence type="ECO:0000256" key="2">
    <source>
        <dbReference type="ARBA" id="ARBA00022714"/>
    </source>
</evidence>
<dbReference type="Gene3D" id="1.10.10.1100">
    <property type="entry name" value="BFD-like [2Fe-2S]-binding domain"/>
    <property type="match status" value="1"/>
</dbReference>
<evidence type="ECO:0000256" key="8">
    <source>
        <dbReference type="ARBA" id="ARBA00046332"/>
    </source>
</evidence>
<evidence type="ECO:0000259" key="9">
    <source>
        <dbReference type="Pfam" id="PF04324"/>
    </source>
</evidence>
<keyword evidence="3" id="KW-0479">Metal-binding</keyword>